<accession>A0AA38FVH5</accession>
<evidence type="ECO:0000313" key="2">
    <source>
        <dbReference type="Proteomes" id="UP000824469"/>
    </source>
</evidence>
<name>A0AA38FVH5_TAXCH</name>
<proteinExistence type="predicted"/>
<dbReference type="AlphaFoldDB" id="A0AA38FVH5"/>
<comment type="caution">
    <text evidence="1">The sequence shown here is derived from an EMBL/GenBank/DDBJ whole genome shotgun (WGS) entry which is preliminary data.</text>
</comment>
<keyword evidence="2" id="KW-1185">Reference proteome</keyword>
<dbReference type="EMBL" id="JAHRHJ020000006">
    <property type="protein sequence ID" value="KAH9311882.1"/>
    <property type="molecule type" value="Genomic_DNA"/>
</dbReference>
<feature type="non-terminal residue" evidence="1">
    <location>
        <position position="1"/>
    </location>
</feature>
<gene>
    <name evidence="1" type="ORF">KI387_026917</name>
</gene>
<protein>
    <submittedName>
        <fullName evidence="1">Uncharacterized protein</fullName>
    </submittedName>
</protein>
<evidence type="ECO:0000313" key="1">
    <source>
        <dbReference type="EMBL" id="KAH9311882.1"/>
    </source>
</evidence>
<dbReference type="Proteomes" id="UP000824469">
    <property type="component" value="Unassembled WGS sequence"/>
</dbReference>
<reference evidence="1 2" key="1">
    <citation type="journal article" date="2021" name="Nat. Plants">
        <title>The Taxus genome provides insights into paclitaxel biosynthesis.</title>
        <authorList>
            <person name="Xiong X."/>
            <person name="Gou J."/>
            <person name="Liao Q."/>
            <person name="Li Y."/>
            <person name="Zhou Q."/>
            <person name="Bi G."/>
            <person name="Li C."/>
            <person name="Du R."/>
            <person name="Wang X."/>
            <person name="Sun T."/>
            <person name="Guo L."/>
            <person name="Liang H."/>
            <person name="Lu P."/>
            <person name="Wu Y."/>
            <person name="Zhang Z."/>
            <person name="Ro D.K."/>
            <person name="Shang Y."/>
            <person name="Huang S."/>
            <person name="Yan J."/>
        </authorList>
    </citation>
    <scope>NUCLEOTIDE SEQUENCE [LARGE SCALE GENOMIC DNA]</scope>
    <source>
        <strain evidence="1">Ta-2019</strain>
    </source>
</reference>
<feature type="non-terminal residue" evidence="1">
    <location>
        <position position="189"/>
    </location>
</feature>
<organism evidence="1 2">
    <name type="scientific">Taxus chinensis</name>
    <name type="common">Chinese yew</name>
    <name type="synonym">Taxus wallichiana var. chinensis</name>
    <dbReference type="NCBI Taxonomy" id="29808"/>
    <lineage>
        <taxon>Eukaryota</taxon>
        <taxon>Viridiplantae</taxon>
        <taxon>Streptophyta</taxon>
        <taxon>Embryophyta</taxon>
        <taxon>Tracheophyta</taxon>
        <taxon>Spermatophyta</taxon>
        <taxon>Pinopsida</taxon>
        <taxon>Pinidae</taxon>
        <taxon>Conifers II</taxon>
        <taxon>Cupressales</taxon>
        <taxon>Taxaceae</taxon>
        <taxon>Taxus</taxon>
    </lineage>
</organism>
<sequence>DYDEWIPAISASSLESIQSSFNCSINVVHLAFPLDCKNQDFETEEDDLMDDEELGVAPFGYKRKPNLTMDPLAMSLVPQPPSNSNPEPQSPLVPLINSHTIDPLYDSVLEPQPTITPLKMEMGLGDSCHSTLYIWLSVNLPGSGLWVLGHFHGRKDLSLGFVVESVLPEGTKGIWAGHVLHCSAGNGKH</sequence>